<reference evidence="2" key="1">
    <citation type="journal article" date="2020" name="Nature">
        <title>Giant virus diversity and host interactions through global metagenomics.</title>
        <authorList>
            <person name="Schulz F."/>
            <person name="Roux S."/>
            <person name="Paez-Espino D."/>
            <person name="Jungbluth S."/>
            <person name="Walsh D.A."/>
            <person name="Denef V.J."/>
            <person name="McMahon K.D."/>
            <person name="Konstantinidis K.T."/>
            <person name="Eloe-Fadrosh E.A."/>
            <person name="Kyrpides N.C."/>
            <person name="Woyke T."/>
        </authorList>
    </citation>
    <scope>NUCLEOTIDE SEQUENCE</scope>
    <source>
        <strain evidence="2">GVMAG-M-3300009161-30</strain>
    </source>
</reference>
<evidence type="ECO:0000256" key="1">
    <source>
        <dbReference type="SAM" id="MobiDB-lite"/>
    </source>
</evidence>
<organism evidence="2">
    <name type="scientific">viral metagenome</name>
    <dbReference type="NCBI Taxonomy" id="1070528"/>
    <lineage>
        <taxon>unclassified sequences</taxon>
        <taxon>metagenomes</taxon>
        <taxon>organismal metagenomes</taxon>
    </lineage>
</organism>
<evidence type="ECO:0000313" key="2">
    <source>
        <dbReference type="EMBL" id="QHT32735.1"/>
    </source>
</evidence>
<protein>
    <submittedName>
        <fullName evidence="2">Uncharacterized protein</fullName>
    </submittedName>
</protein>
<dbReference type="AlphaFoldDB" id="A0A6C0EZY0"/>
<feature type="region of interest" description="Disordered" evidence="1">
    <location>
        <begin position="154"/>
        <end position="244"/>
    </location>
</feature>
<feature type="compositionally biased region" description="Low complexity" evidence="1">
    <location>
        <begin position="221"/>
        <end position="232"/>
    </location>
</feature>
<sequence length="244" mass="27038">MPQNIGIVIVEKTGVTKSLTIKEYNEEELYKKCGFKKATDFSKQTEWIVKLEGKKYLVSLYGKIDGKANTENKYDFPPPVDSVLFFGSCALSCMLMQEDKTFLLTSLSVEMWAKMYEKLFGGFEDLAATAAQDEMEVDELASIPKEKKTKDGYLKDGFVVDSDEGDEDGGGEEYSSEGEDEEDSDELEDSNEPDDDDLDLEDIGSELSSEEYDDSSDSDSSDSASGSDSGSGSEDKKKKDKKNK</sequence>
<name>A0A6C0EZY0_9ZZZZ</name>
<dbReference type="EMBL" id="MN738947">
    <property type="protein sequence ID" value="QHT32735.1"/>
    <property type="molecule type" value="Genomic_DNA"/>
</dbReference>
<accession>A0A6C0EZY0</accession>
<proteinExistence type="predicted"/>
<feature type="compositionally biased region" description="Acidic residues" evidence="1">
    <location>
        <begin position="161"/>
        <end position="220"/>
    </location>
</feature>